<evidence type="ECO:0000313" key="3">
    <source>
        <dbReference type="Proteomes" id="UP001642360"/>
    </source>
</evidence>
<dbReference type="PANTHER" id="PTHR12706:SF13">
    <property type="entry name" value="PROTEIN FORGETTER 1"/>
    <property type="match status" value="1"/>
</dbReference>
<name>A0ABC8UF96_9AQUA</name>
<dbReference type="Proteomes" id="UP001642360">
    <property type="component" value="Unassembled WGS sequence"/>
</dbReference>
<accession>A0ABC8UF96</accession>
<organism evidence="2 3">
    <name type="scientific">Ilex paraguariensis</name>
    <name type="common">yerba mate</name>
    <dbReference type="NCBI Taxonomy" id="185542"/>
    <lineage>
        <taxon>Eukaryota</taxon>
        <taxon>Viridiplantae</taxon>
        <taxon>Streptophyta</taxon>
        <taxon>Embryophyta</taxon>
        <taxon>Tracheophyta</taxon>
        <taxon>Spermatophyta</taxon>
        <taxon>Magnoliopsida</taxon>
        <taxon>eudicotyledons</taxon>
        <taxon>Gunneridae</taxon>
        <taxon>Pentapetalae</taxon>
        <taxon>asterids</taxon>
        <taxon>campanulids</taxon>
        <taxon>Aquifoliales</taxon>
        <taxon>Aquifoliaceae</taxon>
        <taxon>Ilex</taxon>
    </lineage>
</organism>
<comment type="caution">
    <text evidence="2">The sequence shown here is derived from an EMBL/GenBank/DDBJ whole genome shotgun (WGS) entry which is preliminary data.</text>
</comment>
<gene>
    <name evidence="2" type="ORF">ILEXP_LOCUS49629</name>
</gene>
<evidence type="ECO:0000259" key="1">
    <source>
        <dbReference type="Pfam" id="PF13872"/>
    </source>
</evidence>
<dbReference type="InterPro" id="IPR026741">
    <property type="entry name" value="SNO"/>
</dbReference>
<sequence length="390" mass="42941">MSSVHGLPPGTLEKKEVAIEVEREEDEGGMAGETFMDYRPLKLAIGPPHPDSIVETSSLSAVQPPEPTYDLKIKDDLESSKALSCLQIETLVYSCQRHLQHLPNGARAGFFIGDGAGVGKGRTIAGLIWENWHQGRRKALWISVGSDLKFDARRDLDDIGAISIEVYISTVFWLHLPSLSFHVLVWALVVWATLAGSLNHEVHALNKLPYSKLDSKSVGVREGVVFLTYSSLIASSEKGRSRLQQLVQWCGPEYDGLLIFDECHKAKNLIPEAGGQPTRTGEAVLEIQARLPEARVIYCSATGASEPRNMGYMVRLGLWGAGTCFLNFRDFLGALEKGGVGALELVAMDMKARGMYVCRTLSYEGVEFEVVEVPLEAKMMVDCNFLLLLM</sequence>
<evidence type="ECO:0000313" key="2">
    <source>
        <dbReference type="EMBL" id="CAK9179676.1"/>
    </source>
</evidence>
<dbReference type="Gene3D" id="3.40.50.300">
    <property type="entry name" value="P-loop containing nucleotide triphosphate hydrolases"/>
    <property type="match status" value="1"/>
</dbReference>
<dbReference type="InterPro" id="IPR027417">
    <property type="entry name" value="P-loop_NTPase"/>
</dbReference>
<proteinExistence type="predicted"/>
<dbReference type="PANTHER" id="PTHR12706">
    <property type="entry name" value="STRAWBERRY NOTCH-RELATED"/>
    <property type="match status" value="1"/>
</dbReference>
<dbReference type="EMBL" id="CAUOFW020007580">
    <property type="protein sequence ID" value="CAK9179676.1"/>
    <property type="molecule type" value="Genomic_DNA"/>
</dbReference>
<dbReference type="SUPFAM" id="SSF52540">
    <property type="entry name" value="P-loop containing nucleoside triphosphate hydrolases"/>
    <property type="match status" value="1"/>
</dbReference>
<dbReference type="AlphaFoldDB" id="A0ABC8UF96"/>
<feature type="domain" description="Strawberry notch AAA" evidence="1">
    <location>
        <begin position="196"/>
        <end position="380"/>
    </location>
</feature>
<reference evidence="2 3" key="1">
    <citation type="submission" date="2024-02" db="EMBL/GenBank/DDBJ databases">
        <authorList>
            <person name="Vignale AGUSTIN F."/>
            <person name="Sosa J E."/>
            <person name="Modenutti C."/>
        </authorList>
    </citation>
    <scope>NUCLEOTIDE SEQUENCE [LARGE SCALE GENOMIC DNA]</scope>
</reference>
<keyword evidence="3" id="KW-1185">Reference proteome</keyword>
<feature type="domain" description="Strawberry notch AAA" evidence="1">
    <location>
        <begin position="48"/>
        <end position="168"/>
    </location>
</feature>
<protein>
    <recommendedName>
        <fullName evidence="1">Strawberry notch AAA domain-containing protein</fullName>
    </recommendedName>
</protein>
<dbReference type="InterPro" id="IPR039187">
    <property type="entry name" value="SNO_AAA"/>
</dbReference>
<dbReference type="Pfam" id="PF13872">
    <property type="entry name" value="AAA_34"/>
    <property type="match status" value="2"/>
</dbReference>